<dbReference type="AlphaFoldDB" id="A0A814ZE68"/>
<keyword evidence="3 15" id="KW-0813">Transport</keyword>
<evidence type="ECO:0000313" key="18">
    <source>
        <dbReference type="Proteomes" id="UP000663828"/>
    </source>
</evidence>
<keyword evidence="6 15" id="KW-0812">Transmembrane</keyword>
<evidence type="ECO:0000256" key="10">
    <source>
        <dbReference type="ARBA" id="ARBA00023065"/>
    </source>
</evidence>
<evidence type="ECO:0000256" key="5">
    <source>
        <dbReference type="ARBA" id="ARBA00022673"/>
    </source>
</evidence>
<evidence type="ECO:0000256" key="8">
    <source>
        <dbReference type="ARBA" id="ARBA00022837"/>
    </source>
</evidence>
<dbReference type="Pfam" id="PF04678">
    <property type="entry name" value="MCU"/>
    <property type="match status" value="1"/>
</dbReference>
<dbReference type="GO" id="GO:0005262">
    <property type="term" value="F:calcium channel activity"/>
    <property type="evidence" value="ECO:0007669"/>
    <property type="project" value="UniProtKB-UniRule"/>
</dbReference>
<comment type="catalytic activity">
    <reaction evidence="14">
        <text>Ca(2+)(in) = Ca(2+)(out)</text>
        <dbReference type="Rhea" id="RHEA:29671"/>
        <dbReference type="ChEBI" id="CHEBI:29108"/>
    </reaction>
</comment>
<dbReference type="GO" id="GO:0015292">
    <property type="term" value="F:uniporter activity"/>
    <property type="evidence" value="ECO:0007669"/>
    <property type="project" value="UniProtKB-UniRule"/>
</dbReference>
<dbReference type="PANTHER" id="PTHR13462">
    <property type="entry name" value="CALCIUM UNIPORTER PROTEIN, MITOCHONDRIAL"/>
    <property type="match status" value="1"/>
</dbReference>
<keyword evidence="13 15" id="KW-0407">Ion channel</keyword>
<keyword evidence="9 15" id="KW-1133">Transmembrane helix</keyword>
<evidence type="ECO:0000256" key="7">
    <source>
        <dbReference type="ARBA" id="ARBA00022792"/>
    </source>
</evidence>
<keyword evidence="18" id="KW-1185">Reference proteome</keyword>
<evidence type="ECO:0000313" key="17">
    <source>
        <dbReference type="EMBL" id="CAF1240743.1"/>
    </source>
</evidence>
<dbReference type="PANTHER" id="PTHR13462:SF10">
    <property type="entry name" value="CALCIUM UNIPORTER PROTEIN, MITOCHONDRIAL"/>
    <property type="match status" value="1"/>
</dbReference>
<keyword evidence="8 15" id="KW-0106">Calcium</keyword>
<dbReference type="GO" id="GO:0051560">
    <property type="term" value="P:mitochondrial calcium ion homeostasis"/>
    <property type="evidence" value="ECO:0007669"/>
    <property type="project" value="UniProtKB-UniRule"/>
</dbReference>
<evidence type="ECO:0000256" key="9">
    <source>
        <dbReference type="ARBA" id="ARBA00022989"/>
    </source>
</evidence>
<name>A0A814ZE68_ADIRI</name>
<comment type="function">
    <text evidence="15">Mitochondrial inner membrane calcium uniporter that mediates calcium uptake into mitochondria. Mitochondrial calcium homeostasis plays key roles in cellular physiology and regulates cell bioenergetics, cytoplasmic calcium signals and activation of cell death pathways.</text>
</comment>
<evidence type="ECO:0000256" key="13">
    <source>
        <dbReference type="ARBA" id="ARBA00023303"/>
    </source>
</evidence>
<evidence type="ECO:0000256" key="15">
    <source>
        <dbReference type="RuleBase" id="RU367035"/>
    </source>
</evidence>
<comment type="caution">
    <text evidence="17">The sequence shown here is derived from an EMBL/GenBank/DDBJ whole genome shotgun (WGS) entry which is preliminary data.</text>
</comment>
<evidence type="ECO:0000256" key="1">
    <source>
        <dbReference type="ARBA" id="ARBA00004448"/>
    </source>
</evidence>
<evidence type="ECO:0000256" key="3">
    <source>
        <dbReference type="ARBA" id="ARBA00022448"/>
    </source>
</evidence>
<keyword evidence="4 15" id="KW-0109">Calcium transport</keyword>
<evidence type="ECO:0000259" key="16">
    <source>
        <dbReference type="Pfam" id="PF04678"/>
    </source>
</evidence>
<keyword evidence="11 15" id="KW-0496">Mitochondrion</keyword>
<evidence type="ECO:0000256" key="2">
    <source>
        <dbReference type="ARBA" id="ARBA00005653"/>
    </source>
</evidence>
<organism evidence="17 18">
    <name type="scientific">Adineta ricciae</name>
    <name type="common">Rotifer</name>
    <dbReference type="NCBI Taxonomy" id="249248"/>
    <lineage>
        <taxon>Eukaryota</taxon>
        <taxon>Metazoa</taxon>
        <taxon>Spiralia</taxon>
        <taxon>Gnathifera</taxon>
        <taxon>Rotifera</taxon>
        <taxon>Eurotatoria</taxon>
        <taxon>Bdelloidea</taxon>
        <taxon>Adinetida</taxon>
        <taxon>Adinetidae</taxon>
        <taxon>Adineta</taxon>
    </lineage>
</organism>
<comment type="domain">
    <text evidence="15">The selectivity filter, in which calcium ions are arranged in single file, is composed of two acidic rings separated by one helical turn along the central axis of the channel pore.</text>
</comment>
<protein>
    <recommendedName>
        <fullName evidence="15">Calcium uniporter protein</fullName>
    </recommendedName>
</protein>
<dbReference type="GO" id="GO:1990246">
    <property type="term" value="C:uniplex complex"/>
    <property type="evidence" value="ECO:0007669"/>
    <property type="project" value="TreeGrafter"/>
</dbReference>
<dbReference type="Proteomes" id="UP000663828">
    <property type="component" value="Unassembled WGS sequence"/>
</dbReference>
<evidence type="ECO:0000256" key="11">
    <source>
        <dbReference type="ARBA" id="ARBA00023128"/>
    </source>
</evidence>
<keyword evidence="7 15" id="KW-0999">Mitochondrion inner membrane</keyword>
<evidence type="ECO:0000256" key="14">
    <source>
        <dbReference type="ARBA" id="ARBA00036634"/>
    </source>
</evidence>
<dbReference type="GO" id="GO:0036444">
    <property type="term" value="P:calcium import into the mitochondrion"/>
    <property type="evidence" value="ECO:0007669"/>
    <property type="project" value="TreeGrafter"/>
</dbReference>
<gene>
    <name evidence="17" type="ORF">XAT740_LOCUS25725</name>
</gene>
<comment type="subcellular location">
    <subcellularLocation>
        <location evidence="1 15">Mitochondrion inner membrane</location>
        <topology evidence="1 15">Multi-pass membrane protein</topology>
    </subcellularLocation>
</comment>
<keyword evidence="12 15" id="KW-0472">Membrane</keyword>
<dbReference type="InterPro" id="IPR039055">
    <property type="entry name" value="MCU_fam"/>
</dbReference>
<dbReference type="EMBL" id="CAJNOR010002054">
    <property type="protein sequence ID" value="CAF1240743.1"/>
    <property type="molecule type" value="Genomic_DNA"/>
</dbReference>
<evidence type="ECO:0000256" key="4">
    <source>
        <dbReference type="ARBA" id="ARBA00022568"/>
    </source>
</evidence>
<keyword evidence="10 15" id="KW-0406">Ion transport</keyword>
<feature type="transmembrane region" description="Helical" evidence="15">
    <location>
        <begin position="202"/>
        <end position="226"/>
    </location>
</feature>
<proteinExistence type="inferred from homology"/>
<feature type="domain" description="Calcium uniporter protein C-terminal" evidence="16">
    <location>
        <begin position="79"/>
        <end position="286"/>
    </location>
</feature>
<dbReference type="InterPro" id="IPR006769">
    <property type="entry name" value="MCU_C"/>
</dbReference>
<keyword evidence="5 15" id="KW-0107">Calcium channel</keyword>
<evidence type="ECO:0000256" key="12">
    <source>
        <dbReference type="ARBA" id="ARBA00023136"/>
    </source>
</evidence>
<sequence length="338" mass="38786">MYLTKFLRSILNSTTITSTVSRSISVSSQFSKVAEPEVSYSDSVLILSLSLPSRQETCRFHLNLQTATIGQLIEEIKQEDSGIEHVHIYDINGNVLSKSNMINSLMNSSFTIQLNKQKTYLFDAVNKLQIKEGAITHAKAEGPSTEDTVAALYHALNIMKVYHSKYLQLKTEANELTTQLEPLEKIKDKLADMSQRYTSRCIWYGLAGMSFQVGILAELTWYVYSWDIVEPISYFIAYGTAMAFYSFHLMTRADFEYMTMTDRLFLYRFYREARRHSFDISLYNRLKNRLFVVHTDLARLRAPLALSLPAPPNPIKCKISGEEISPLDLYRASRRAEQ</sequence>
<accession>A0A814ZE68</accession>
<reference evidence="17" key="1">
    <citation type="submission" date="2021-02" db="EMBL/GenBank/DDBJ databases">
        <authorList>
            <person name="Nowell W R."/>
        </authorList>
    </citation>
    <scope>NUCLEOTIDE SEQUENCE</scope>
</reference>
<feature type="transmembrane region" description="Helical" evidence="15">
    <location>
        <begin position="232"/>
        <end position="250"/>
    </location>
</feature>
<evidence type="ECO:0000256" key="6">
    <source>
        <dbReference type="ARBA" id="ARBA00022692"/>
    </source>
</evidence>
<comment type="similarity">
    <text evidence="2 15">Belongs to the MCU (TC 1.A.77) family.</text>
</comment>